<gene>
    <name evidence="4" type="ORF">SCAR479_02347</name>
</gene>
<keyword evidence="5" id="KW-1185">Reference proteome</keyword>
<evidence type="ECO:0000256" key="3">
    <source>
        <dbReference type="SAM" id="MobiDB-lite"/>
    </source>
</evidence>
<dbReference type="InterPro" id="IPR013126">
    <property type="entry name" value="Hsp_70_fam"/>
</dbReference>
<dbReference type="EMBL" id="JARVKM010000251">
    <property type="protein sequence ID" value="KAK9769103.1"/>
    <property type="molecule type" value="Genomic_DNA"/>
</dbReference>
<name>A0ABR2X5Q2_9PEZI</name>
<dbReference type="SUPFAM" id="SSF53067">
    <property type="entry name" value="Actin-like ATPase domain"/>
    <property type="match status" value="2"/>
</dbReference>
<protein>
    <submittedName>
        <fullName evidence="4">Actin-like ATPase domain-containing protein</fullName>
    </submittedName>
</protein>
<feature type="region of interest" description="Disordered" evidence="3">
    <location>
        <begin position="38"/>
        <end position="60"/>
    </location>
</feature>
<dbReference type="Gene3D" id="3.30.420.40">
    <property type="match status" value="1"/>
</dbReference>
<accession>A0ABR2X5Q2</accession>
<evidence type="ECO:0000313" key="5">
    <source>
        <dbReference type="Proteomes" id="UP001465668"/>
    </source>
</evidence>
<comment type="caution">
    <text evidence="4">The sequence shown here is derived from an EMBL/GenBank/DDBJ whole genome shotgun (WGS) entry which is preliminary data.</text>
</comment>
<keyword evidence="1" id="KW-0547">Nucleotide-binding</keyword>
<evidence type="ECO:0000313" key="4">
    <source>
        <dbReference type="EMBL" id="KAK9769103.1"/>
    </source>
</evidence>
<proteinExistence type="predicted"/>
<organism evidence="4 5">
    <name type="scientific">Seiridium cardinale</name>
    <dbReference type="NCBI Taxonomy" id="138064"/>
    <lineage>
        <taxon>Eukaryota</taxon>
        <taxon>Fungi</taxon>
        <taxon>Dikarya</taxon>
        <taxon>Ascomycota</taxon>
        <taxon>Pezizomycotina</taxon>
        <taxon>Sordariomycetes</taxon>
        <taxon>Xylariomycetidae</taxon>
        <taxon>Amphisphaeriales</taxon>
        <taxon>Sporocadaceae</taxon>
        <taxon>Seiridium</taxon>
    </lineage>
</organism>
<dbReference type="CDD" id="cd10170">
    <property type="entry name" value="ASKHA_NBD_HSP70"/>
    <property type="match status" value="1"/>
</dbReference>
<evidence type="ECO:0000256" key="2">
    <source>
        <dbReference type="ARBA" id="ARBA00022840"/>
    </source>
</evidence>
<sequence>MSTLIVGVDFGTSYSGVAWSFCAKGTEPEQVDVIKKWPSSESGNNERHKVPSKISYSRGPSGNESISWGYNLPADGKVLTWFKLLLLTDDDMPEYVKTSPQLKNVRNMMNELGKDPVHVIADYLGQLWKHTLSIIKKEKGEELAEGARVLIKMTIPAIWQDYAREKMRQAMRRAGILEKRLAGETTLSFISEPEAAALATLPELSLRNDLEKGDSFIICDCGGGTVDIISYMVNENKPLKVSECVEGDGDLCGGVILDQAFGDRLMKHVGKHAWKKITAKEKKKMMLIEWEWGIKTNFTADTDKYVVEMPRSVIMPAVNFLKEEMCEIFDSVIPKIHKLVDSQLKAIMEKTKKPAKFIILVGGFGRCPYIYQTLKNRRDPVKGSTEILQADGDRPWSAICRGAVISGATGQGLKEEDVYIQSRVARLSYGWTYTSNKFDAARHDERDRYFDVREDSFKARNQMEWGIKRGQDISAHEPATYNYIRKLVDLDTIGPRSFTDQMYTSASTNPSTRLDDTVRKFADFTITTPVPGEELPIQEDSMGPYFYFATETRLSVSGASLSLSVFSQGKKVGGTDVSISCT</sequence>
<dbReference type="PANTHER" id="PTHR14187">
    <property type="entry name" value="ALPHA KINASE/ELONGATION FACTOR 2 KINASE"/>
    <property type="match status" value="1"/>
</dbReference>
<dbReference type="Proteomes" id="UP001465668">
    <property type="component" value="Unassembled WGS sequence"/>
</dbReference>
<dbReference type="Pfam" id="PF00012">
    <property type="entry name" value="HSP70"/>
    <property type="match status" value="1"/>
</dbReference>
<keyword evidence="2" id="KW-0067">ATP-binding</keyword>
<dbReference type="PANTHER" id="PTHR14187:SF5">
    <property type="entry name" value="HEAT SHOCK 70 KDA PROTEIN 12A"/>
    <property type="match status" value="1"/>
</dbReference>
<evidence type="ECO:0000256" key="1">
    <source>
        <dbReference type="ARBA" id="ARBA00022741"/>
    </source>
</evidence>
<reference evidence="4 5" key="1">
    <citation type="submission" date="2024-02" db="EMBL/GenBank/DDBJ databases">
        <title>First draft genome assembly of two strains of Seiridium cardinale.</title>
        <authorList>
            <person name="Emiliani G."/>
            <person name="Scali E."/>
        </authorList>
    </citation>
    <scope>NUCLEOTIDE SEQUENCE [LARGE SCALE GENOMIC DNA]</scope>
    <source>
        <strain evidence="4 5">BM-138-000479</strain>
    </source>
</reference>
<dbReference type="InterPro" id="IPR043129">
    <property type="entry name" value="ATPase_NBD"/>
</dbReference>
<dbReference type="PRINTS" id="PR00301">
    <property type="entry name" value="HEATSHOCK70"/>
</dbReference>